<feature type="transmembrane region" description="Helical" evidence="8">
    <location>
        <begin position="153"/>
        <end position="175"/>
    </location>
</feature>
<feature type="transmembrane region" description="Helical" evidence="8">
    <location>
        <begin position="395"/>
        <end position="413"/>
    </location>
</feature>
<comment type="subcellular location">
    <subcellularLocation>
        <location evidence="2">Membrane</location>
        <topology evidence="2">Multi-pass membrane protein</topology>
    </subcellularLocation>
</comment>
<feature type="domain" description="Major facilitator superfamily (MFS) profile" evidence="9">
    <location>
        <begin position="24"/>
        <end position="418"/>
    </location>
</feature>
<dbReference type="GO" id="GO:0022857">
    <property type="term" value="F:transmembrane transporter activity"/>
    <property type="evidence" value="ECO:0007669"/>
    <property type="project" value="InterPro"/>
</dbReference>
<name>I3X9J8_SINF2</name>
<dbReference type="KEGG" id="sfd:USDA257_c40100"/>
<dbReference type="InterPro" id="IPR001958">
    <property type="entry name" value="Tet-R_TetA/multi-R_MdtG-like"/>
</dbReference>
<dbReference type="SUPFAM" id="SSF103473">
    <property type="entry name" value="MFS general substrate transporter"/>
    <property type="match status" value="1"/>
</dbReference>
<dbReference type="InterPro" id="IPR036259">
    <property type="entry name" value="MFS_trans_sf"/>
</dbReference>
<dbReference type="PROSITE" id="PS50850">
    <property type="entry name" value="MFS"/>
    <property type="match status" value="1"/>
</dbReference>
<feature type="transmembrane region" description="Helical" evidence="8">
    <location>
        <begin position="233"/>
        <end position="257"/>
    </location>
</feature>
<comment type="similarity">
    <text evidence="3">Belongs to the major facilitator superfamily. TCR/Tet family.</text>
</comment>
<organism evidence="10 11">
    <name type="scientific">Sinorhizobium fredii (strain USDA 257)</name>
    <dbReference type="NCBI Taxonomy" id="1185652"/>
    <lineage>
        <taxon>Bacteria</taxon>
        <taxon>Pseudomonadati</taxon>
        <taxon>Pseudomonadota</taxon>
        <taxon>Alphaproteobacteria</taxon>
        <taxon>Hyphomicrobiales</taxon>
        <taxon>Rhizobiaceae</taxon>
        <taxon>Sinorhizobium/Ensifer group</taxon>
        <taxon>Sinorhizobium</taxon>
    </lineage>
</organism>
<feature type="transmembrane region" description="Helical" evidence="8">
    <location>
        <begin position="95"/>
        <end position="118"/>
    </location>
</feature>
<evidence type="ECO:0000313" key="11">
    <source>
        <dbReference type="Proteomes" id="UP000006180"/>
    </source>
</evidence>
<dbReference type="AlphaFoldDB" id="I3X9J8"/>
<keyword evidence="4" id="KW-0813">Transport</keyword>
<dbReference type="PATRIC" id="fig|1185652.3.peg.4161"/>
<evidence type="ECO:0000256" key="5">
    <source>
        <dbReference type="ARBA" id="ARBA00022692"/>
    </source>
</evidence>
<dbReference type="EMBL" id="CP003563">
    <property type="protein sequence ID" value="AFL52554.1"/>
    <property type="molecule type" value="Genomic_DNA"/>
</dbReference>
<evidence type="ECO:0000256" key="7">
    <source>
        <dbReference type="ARBA" id="ARBA00023136"/>
    </source>
</evidence>
<evidence type="ECO:0000256" key="6">
    <source>
        <dbReference type="ARBA" id="ARBA00022989"/>
    </source>
</evidence>
<feature type="transmembrane region" description="Helical" evidence="8">
    <location>
        <begin position="25"/>
        <end position="46"/>
    </location>
</feature>
<dbReference type="InterPro" id="IPR005829">
    <property type="entry name" value="Sugar_transporter_CS"/>
</dbReference>
<dbReference type="GO" id="GO:0016020">
    <property type="term" value="C:membrane"/>
    <property type="evidence" value="ECO:0007669"/>
    <property type="project" value="UniProtKB-SubCell"/>
</dbReference>
<feature type="transmembrane region" description="Helical" evidence="8">
    <location>
        <begin position="300"/>
        <end position="316"/>
    </location>
</feature>
<dbReference type="STRING" id="1185652.USDA257_c40100"/>
<dbReference type="HOGENOM" id="CLU_001265_10_11_5"/>
<reference evidence="10 11" key="1">
    <citation type="journal article" date="2012" name="J. Bacteriol.">
        <title>Complete genome sequence of the broad-host-range strain Sinorhizobium fredii USDA257.</title>
        <authorList>
            <person name="Schuldes J."/>
            <person name="Rodriguez Orbegoso M."/>
            <person name="Schmeisser C."/>
            <person name="Krishnan H.B."/>
            <person name="Daniel R."/>
            <person name="Streit W.R."/>
        </authorList>
    </citation>
    <scope>NUCLEOTIDE SEQUENCE [LARGE SCALE GENOMIC DNA]</scope>
    <source>
        <strain evidence="10 11">USDA 257</strain>
    </source>
</reference>
<evidence type="ECO:0000256" key="2">
    <source>
        <dbReference type="ARBA" id="ARBA00004141"/>
    </source>
</evidence>
<dbReference type="Proteomes" id="UP000006180">
    <property type="component" value="Chromosome"/>
</dbReference>
<dbReference type="eggNOG" id="COG2814">
    <property type="taxonomic scope" value="Bacteria"/>
</dbReference>
<dbReference type="PANTHER" id="PTHR23504:SF15">
    <property type="entry name" value="MAJOR FACILITATOR SUPERFAMILY (MFS) PROFILE DOMAIN-CONTAINING PROTEIN"/>
    <property type="match status" value="1"/>
</dbReference>
<evidence type="ECO:0000256" key="3">
    <source>
        <dbReference type="ARBA" id="ARBA00007520"/>
    </source>
</evidence>
<evidence type="ECO:0000259" key="9">
    <source>
        <dbReference type="PROSITE" id="PS50850"/>
    </source>
</evidence>
<sequence>MFCLRFGGQRRGSFMLDKKFARRGLFLVFLILLLDIMGIAIIVPVLPSYLQELTGTSVGEAAIEGGWLLLVYSAMQFLFAPLIGNLSDRFGRRPILLASVLTFAIDNLICALATSYWMLFVGRILAGISGASFGTASAFIADVSDDSNRARNFGLIGIAFGTGFALGPVIGGLLGELGPRVPFYGAAGLSFVNFAIGVFLLPETLDPANRRRFEWRRANPLGALKQMRNYPGIGWVGLVFFLYWLAHAVYPAVWSFVSSYRYGWSEGQIGLSLGIFGVGGAVVMAVVLPRVVSRFGERRTATLGLIFTALGMAGYAAAWEGWMVYVVIVATALESLADPPLRSIASAQVPPSAQGELQGALTSISSITTILGPLLFTQIFAVFTGPATAYSFSGAPYAVAACLIVASLAVFLLRVRTVRGNAFQNIVPTPIDAPRGQVTPRSQAPAD</sequence>
<feature type="transmembrane region" description="Helical" evidence="8">
    <location>
        <begin position="181"/>
        <end position="202"/>
    </location>
</feature>
<evidence type="ECO:0000256" key="1">
    <source>
        <dbReference type="ARBA" id="ARBA00003279"/>
    </source>
</evidence>
<dbReference type="PANTHER" id="PTHR23504">
    <property type="entry name" value="MAJOR FACILITATOR SUPERFAMILY DOMAIN-CONTAINING PROTEIN 10"/>
    <property type="match status" value="1"/>
</dbReference>
<protein>
    <submittedName>
        <fullName evidence="10">Tetracycline resistance protein, class C</fullName>
    </submittedName>
</protein>
<dbReference type="PROSITE" id="PS00216">
    <property type="entry name" value="SUGAR_TRANSPORT_1"/>
    <property type="match status" value="1"/>
</dbReference>
<evidence type="ECO:0000256" key="4">
    <source>
        <dbReference type="ARBA" id="ARBA00022448"/>
    </source>
</evidence>
<dbReference type="CDD" id="cd17388">
    <property type="entry name" value="MFS_TetA"/>
    <property type="match status" value="1"/>
</dbReference>
<comment type="function">
    <text evidence="1">Resistance to tetracycline by an active tetracycline efflux. This is an energy-dependent process that decreases the accumulation of the antibiotic in whole cells. This protein functions as a metal-tetracycline/H(+) antiporter.</text>
</comment>
<proteinExistence type="inferred from homology"/>
<feature type="transmembrane region" description="Helical" evidence="8">
    <location>
        <begin position="269"/>
        <end position="288"/>
    </location>
</feature>
<keyword evidence="6 8" id="KW-1133">Transmembrane helix</keyword>
<dbReference type="InterPro" id="IPR011701">
    <property type="entry name" value="MFS"/>
</dbReference>
<keyword evidence="7 8" id="KW-0472">Membrane</keyword>
<dbReference type="Gene3D" id="1.20.1250.20">
    <property type="entry name" value="MFS general substrate transporter like domains"/>
    <property type="match status" value="1"/>
</dbReference>
<dbReference type="PRINTS" id="PR01035">
    <property type="entry name" value="TCRTETA"/>
</dbReference>
<feature type="transmembrane region" description="Helical" evidence="8">
    <location>
        <begin position="124"/>
        <end position="141"/>
    </location>
</feature>
<evidence type="ECO:0000313" key="10">
    <source>
        <dbReference type="EMBL" id="AFL52554.1"/>
    </source>
</evidence>
<feature type="transmembrane region" description="Helical" evidence="8">
    <location>
        <begin position="66"/>
        <end position="83"/>
    </location>
</feature>
<dbReference type="InterPro" id="IPR020846">
    <property type="entry name" value="MFS_dom"/>
</dbReference>
<keyword evidence="5 8" id="KW-0812">Transmembrane</keyword>
<accession>I3X9J8</accession>
<evidence type="ECO:0000256" key="8">
    <source>
        <dbReference type="SAM" id="Phobius"/>
    </source>
</evidence>
<gene>
    <name evidence="10" type="primary">tetA</name>
    <name evidence="10" type="ORF">USDA257_c40100</name>
</gene>
<dbReference type="Pfam" id="PF07690">
    <property type="entry name" value="MFS_1"/>
    <property type="match status" value="1"/>
</dbReference>